<dbReference type="InterPro" id="IPR029062">
    <property type="entry name" value="Class_I_gatase-like"/>
</dbReference>
<dbReference type="Gene3D" id="3.40.50.880">
    <property type="match status" value="1"/>
</dbReference>
<name>A0A0F9BLJ0_9ZZZZ</name>
<sequence>PGGFGAAKNLSSFAFEGADCSVNPDVEKAIREMVSLGKPVGALCISPVILAKILGDVELTIGQDTGTAEAIEKMGATHTMTSHGEVVVDKKYKVVTTPCYMLDATIDQIGDGASNVIDAVLELT</sequence>
<gene>
    <name evidence="1" type="ORF">LCGC14_2774930</name>
</gene>
<proteinExistence type="predicted"/>
<dbReference type="SUPFAM" id="SSF52317">
    <property type="entry name" value="Class I glutamine amidotransferase-like"/>
    <property type="match status" value="1"/>
</dbReference>
<dbReference type="PANTHER" id="PTHR10224">
    <property type="entry name" value="ES1 PROTEIN HOMOLOG, MITOCHONDRIAL"/>
    <property type="match status" value="1"/>
</dbReference>
<reference evidence="1" key="1">
    <citation type="journal article" date="2015" name="Nature">
        <title>Complex archaea that bridge the gap between prokaryotes and eukaryotes.</title>
        <authorList>
            <person name="Spang A."/>
            <person name="Saw J.H."/>
            <person name="Jorgensen S.L."/>
            <person name="Zaremba-Niedzwiedzka K."/>
            <person name="Martijn J."/>
            <person name="Lind A.E."/>
            <person name="van Eijk R."/>
            <person name="Schleper C."/>
            <person name="Guy L."/>
            <person name="Ettema T.J."/>
        </authorList>
    </citation>
    <scope>NUCLEOTIDE SEQUENCE</scope>
</reference>
<evidence type="ECO:0000313" key="1">
    <source>
        <dbReference type="EMBL" id="KKK85276.1"/>
    </source>
</evidence>
<protein>
    <recommendedName>
        <fullName evidence="2">DJ-1/PfpI domain-containing protein</fullName>
    </recommendedName>
</protein>
<comment type="caution">
    <text evidence="1">The sequence shown here is derived from an EMBL/GenBank/DDBJ whole genome shotgun (WGS) entry which is preliminary data.</text>
</comment>
<dbReference type="EMBL" id="LAZR01051385">
    <property type="protein sequence ID" value="KKK85276.1"/>
    <property type="molecule type" value="Genomic_DNA"/>
</dbReference>
<accession>A0A0F9BLJ0</accession>
<feature type="non-terminal residue" evidence="1">
    <location>
        <position position="1"/>
    </location>
</feature>
<dbReference type="PANTHER" id="PTHR10224:SF12">
    <property type="entry name" value="GLYOXALASE ELBB"/>
    <property type="match status" value="1"/>
</dbReference>
<dbReference type="AlphaFoldDB" id="A0A0F9BLJ0"/>
<evidence type="ECO:0008006" key="2">
    <source>
        <dbReference type="Google" id="ProtNLM"/>
    </source>
</evidence>
<organism evidence="1">
    <name type="scientific">marine sediment metagenome</name>
    <dbReference type="NCBI Taxonomy" id="412755"/>
    <lineage>
        <taxon>unclassified sequences</taxon>
        <taxon>metagenomes</taxon>
        <taxon>ecological metagenomes</taxon>
    </lineage>
</organism>